<evidence type="ECO:0000256" key="4">
    <source>
        <dbReference type="ARBA" id="ARBA00022729"/>
    </source>
</evidence>
<dbReference type="PROSITE" id="PS52016">
    <property type="entry name" value="TONB_DEPENDENT_REC_3"/>
    <property type="match status" value="1"/>
</dbReference>
<dbReference type="InterPro" id="IPR036942">
    <property type="entry name" value="Beta-barrel_TonB_sf"/>
</dbReference>
<evidence type="ECO:0000259" key="9">
    <source>
        <dbReference type="Pfam" id="PF00593"/>
    </source>
</evidence>
<gene>
    <name evidence="11" type="ORF">MNBD_GAMMA02-605</name>
</gene>
<dbReference type="CDD" id="cd01347">
    <property type="entry name" value="ligand_gated_channel"/>
    <property type="match status" value="1"/>
</dbReference>
<keyword evidence="2" id="KW-0813">Transport</keyword>
<dbReference type="InterPro" id="IPR000531">
    <property type="entry name" value="Beta-barrel_TonB"/>
</dbReference>
<name>A0A3B0VY32_9ZZZZ</name>
<dbReference type="SUPFAM" id="SSF56935">
    <property type="entry name" value="Porins"/>
    <property type="match status" value="1"/>
</dbReference>
<evidence type="ECO:0000259" key="10">
    <source>
        <dbReference type="Pfam" id="PF07715"/>
    </source>
</evidence>
<keyword evidence="4" id="KW-0732">Signal</keyword>
<dbReference type="Gene3D" id="2.40.170.20">
    <property type="entry name" value="TonB-dependent receptor, beta-barrel domain"/>
    <property type="match status" value="1"/>
</dbReference>
<evidence type="ECO:0000256" key="1">
    <source>
        <dbReference type="ARBA" id="ARBA00004571"/>
    </source>
</evidence>
<sequence length="690" mass="77757">MKRALFLPYLLLFLPSTIYAQENPDVDEENDRDIESLAPLQVTASKTATSTNDSATAVSVVTREEIKNKPNTLLPDLLRQEPGVYIQQTTPGQAVPIIRGLKGSQNVHLVDGMRLNTAFFRNAPNQYLALVDSFMTSQIEVVRGPSSVLYGGDALGGVVNVLTHTPEFYTPEWDISGQFYTSWDSADEKWISHAGADFGNNKIASTIGISYQDIGQRTTGSGQTIPFTAYTSRSLNNKWVFNTSDSSNWIFDLQYTHQPSTSRVDNLVAGFGETEPESLVYEFQPNERLFSHLKYTTANPTNWYDIANFHLAYQKITDNRFSQPLSGSRTDTEQNNSELLSMQADWNKALDDDSLLVYGFDTYIDTISSARQRVLTDGTDVPRDPRYPDQSKMRQIAIYADLHQYVNNHEFTVGGRFSDYDIDLNSPQIANDQLSLTDLTWHASWLYKINEADRVFVNIGRGFRPPNIFDLGQVGERSGNRFNIINPNLDPESVLSFDLGYKHAGNGWQAEIVGFVSTYQDVITSVETGEVTTDGLDVVQSQNINEVDIYGIESELNYYFNNGGHLFANVTYTHGTEESEDDEGPADRIPPTFGVIGYQQDLNNQWNVRSQVRFANTQDRLSARDLRDARINPFGTGGFVVYDTHFTWRSAINSQIRLGVENIFNKKYREHASGLDAPGRNYHVSLYYDF</sequence>
<keyword evidence="6" id="KW-0472">Membrane</keyword>
<dbReference type="InterPro" id="IPR012910">
    <property type="entry name" value="Plug_dom"/>
</dbReference>
<protein>
    <recommendedName>
        <fullName evidence="12">TonB-dependent receptor</fullName>
    </recommendedName>
</protein>
<dbReference type="EMBL" id="UOFA01000067">
    <property type="protein sequence ID" value="VAW44052.1"/>
    <property type="molecule type" value="Genomic_DNA"/>
</dbReference>
<dbReference type="AlphaFoldDB" id="A0A3B0VY32"/>
<dbReference type="PANTHER" id="PTHR30069">
    <property type="entry name" value="TONB-DEPENDENT OUTER MEMBRANE RECEPTOR"/>
    <property type="match status" value="1"/>
</dbReference>
<evidence type="ECO:0000256" key="7">
    <source>
        <dbReference type="ARBA" id="ARBA00023170"/>
    </source>
</evidence>
<keyword evidence="7" id="KW-0675">Receptor</keyword>
<feature type="domain" description="TonB-dependent receptor plug" evidence="10">
    <location>
        <begin position="52"/>
        <end position="158"/>
    </location>
</feature>
<keyword evidence="5" id="KW-0798">TonB box</keyword>
<dbReference type="PANTHER" id="PTHR30069:SF29">
    <property type="entry name" value="HEMOGLOBIN AND HEMOGLOBIN-HAPTOGLOBIN-BINDING PROTEIN 1-RELATED"/>
    <property type="match status" value="1"/>
</dbReference>
<keyword evidence="8" id="KW-0998">Cell outer membrane</keyword>
<dbReference type="InterPro" id="IPR039426">
    <property type="entry name" value="TonB-dep_rcpt-like"/>
</dbReference>
<dbReference type="PROSITE" id="PS01156">
    <property type="entry name" value="TONB_DEPENDENT_REC_2"/>
    <property type="match status" value="1"/>
</dbReference>
<dbReference type="Pfam" id="PF00593">
    <property type="entry name" value="TonB_dep_Rec_b-barrel"/>
    <property type="match status" value="1"/>
</dbReference>
<evidence type="ECO:0000256" key="6">
    <source>
        <dbReference type="ARBA" id="ARBA00023136"/>
    </source>
</evidence>
<proteinExistence type="predicted"/>
<evidence type="ECO:0000256" key="3">
    <source>
        <dbReference type="ARBA" id="ARBA00022692"/>
    </source>
</evidence>
<dbReference type="InterPro" id="IPR037066">
    <property type="entry name" value="Plug_dom_sf"/>
</dbReference>
<evidence type="ECO:0000313" key="11">
    <source>
        <dbReference type="EMBL" id="VAW44052.1"/>
    </source>
</evidence>
<evidence type="ECO:0000256" key="5">
    <source>
        <dbReference type="ARBA" id="ARBA00023077"/>
    </source>
</evidence>
<dbReference type="Gene3D" id="2.170.130.10">
    <property type="entry name" value="TonB-dependent receptor, plug domain"/>
    <property type="match status" value="1"/>
</dbReference>
<dbReference type="GO" id="GO:0015344">
    <property type="term" value="F:siderophore uptake transmembrane transporter activity"/>
    <property type="evidence" value="ECO:0007669"/>
    <property type="project" value="TreeGrafter"/>
</dbReference>
<evidence type="ECO:0000256" key="8">
    <source>
        <dbReference type="ARBA" id="ARBA00023237"/>
    </source>
</evidence>
<accession>A0A3B0VY32</accession>
<organism evidence="11">
    <name type="scientific">hydrothermal vent metagenome</name>
    <dbReference type="NCBI Taxonomy" id="652676"/>
    <lineage>
        <taxon>unclassified sequences</taxon>
        <taxon>metagenomes</taxon>
        <taxon>ecological metagenomes</taxon>
    </lineage>
</organism>
<reference evidence="11" key="1">
    <citation type="submission" date="2018-06" db="EMBL/GenBank/DDBJ databases">
        <authorList>
            <person name="Zhirakovskaya E."/>
        </authorList>
    </citation>
    <scope>NUCLEOTIDE SEQUENCE</scope>
</reference>
<dbReference type="GO" id="GO:0009279">
    <property type="term" value="C:cell outer membrane"/>
    <property type="evidence" value="ECO:0007669"/>
    <property type="project" value="UniProtKB-SubCell"/>
</dbReference>
<keyword evidence="3" id="KW-0812">Transmembrane</keyword>
<comment type="subcellular location">
    <subcellularLocation>
        <location evidence="1">Cell outer membrane</location>
        <topology evidence="1">Multi-pass membrane protein</topology>
    </subcellularLocation>
</comment>
<feature type="domain" description="TonB-dependent receptor-like beta-barrel" evidence="9">
    <location>
        <begin position="241"/>
        <end position="663"/>
    </location>
</feature>
<evidence type="ECO:0000256" key="2">
    <source>
        <dbReference type="ARBA" id="ARBA00022448"/>
    </source>
</evidence>
<dbReference type="InterPro" id="IPR010917">
    <property type="entry name" value="TonB_rcpt_CS"/>
</dbReference>
<dbReference type="GO" id="GO:0044718">
    <property type="term" value="P:siderophore transmembrane transport"/>
    <property type="evidence" value="ECO:0007669"/>
    <property type="project" value="TreeGrafter"/>
</dbReference>
<dbReference type="Pfam" id="PF07715">
    <property type="entry name" value="Plug"/>
    <property type="match status" value="1"/>
</dbReference>
<evidence type="ECO:0008006" key="12">
    <source>
        <dbReference type="Google" id="ProtNLM"/>
    </source>
</evidence>